<evidence type="ECO:0000313" key="1">
    <source>
        <dbReference type="EMBL" id="KAK0445547.1"/>
    </source>
</evidence>
<comment type="caution">
    <text evidence="1">The sequence shown here is derived from an EMBL/GenBank/DDBJ whole genome shotgun (WGS) entry which is preliminary data.</text>
</comment>
<protein>
    <submittedName>
        <fullName evidence="1">Uncharacterized protein</fullName>
    </submittedName>
</protein>
<organism evidence="1 2">
    <name type="scientific">Armillaria borealis</name>
    <dbReference type="NCBI Taxonomy" id="47425"/>
    <lineage>
        <taxon>Eukaryota</taxon>
        <taxon>Fungi</taxon>
        <taxon>Dikarya</taxon>
        <taxon>Basidiomycota</taxon>
        <taxon>Agaricomycotina</taxon>
        <taxon>Agaricomycetes</taxon>
        <taxon>Agaricomycetidae</taxon>
        <taxon>Agaricales</taxon>
        <taxon>Marasmiineae</taxon>
        <taxon>Physalacriaceae</taxon>
        <taxon>Armillaria</taxon>
    </lineage>
</organism>
<accession>A0AA39MT08</accession>
<dbReference type="AlphaFoldDB" id="A0AA39MT08"/>
<proteinExistence type="predicted"/>
<reference evidence="1" key="1">
    <citation type="submission" date="2023-06" db="EMBL/GenBank/DDBJ databases">
        <authorList>
            <consortium name="Lawrence Berkeley National Laboratory"/>
            <person name="Ahrendt S."/>
            <person name="Sahu N."/>
            <person name="Indic B."/>
            <person name="Wong-Bajracharya J."/>
            <person name="Merenyi Z."/>
            <person name="Ke H.-M."/>
            <person name="Monk M."/>
            <person name="Kocsube S."/>
            <person name="Drula E."/>
            <person name="Lipzen A."/>
            <person name="Balint B."/>
            <person name="Henrissat B."/>
            <person name="Andreopoulos B."/>
            <person name="Martin F.M."/>
            <person name="Harder C.B."/>
            <person name="Rigling D."/>
            <person name="Ford K.L."/>
            <person name="Foster G.D."/>
            <person name="Pangilinan J."/>
            <person name="Papanicolaou A."/>
            <person name="Barry K."/>
            <person name="LaButti K."/>
            <person name="Viragh M."/>
            <person name="Koriabine M."/>
            <person name="Yan M."/>
            <person name="Riley R."/>
            <person name="Champramary S."/>
            <person name="Plett K.L."/>
            <person name="Tsai I.J."/>
            <person name="Slot J."/>
            <person name="Sipos G."/>
            <person name="Plett J."/>
            <person name="Nagy L.G."/>
            <person name="Grigoriev I.V."/>
        </authorList>
    </citation>
    <scope>NUCLEOTIDE SEQUENCE</scope>
    <source>
        <strain evidence="1">FPL87.14</strain>
    </source>
</reference>
<name>A0AA39MT08_9AGAR</name>
<sequence>MSSALLPPRARCIQVIDGNVTCQCPWFNAPSLPILDQVDSMSMRPVHSTLKSSQLSCVDCGHGIHAHVDYESKVVFHNPTTHCAAYAQKAHKSQACTCTVQLIDHEPTVNAYRSMALSLIARSPSSVTPSNANVSGPSGDTSTLAITSTLIPSINTIPSSDPNPMLYAPVPVPFHSNSVLHFSQSDAYAFVAHQQSDDASLVQDLAGGSAVHHATEGYYDYQGHSFETDGAPSAGPYA</sequence>
<dbReference type="EMBL" id="JAUEPT010000016">
    <property type="protein sequence ID" value="KAK0445547.1"/>
    <property type="molecule type" value="Genomic_DNA"/>
</dbReference>
<gene>
    <name evidence="1" type="ORF">EV421DRAFT_1902488</name>
</gene>
<dbReference type="Proteomes" id="UP001175226">
    <property type="component" value="Unassembled WGS sequence"/>
</dbReference>
<evidence type="ECO:0000313" key="2">
    <source>
        <dbReference type="Proteomes" id="UP001175226"/>
    </source>
</evidence>
<keyword evidence="2" id="KW-1185">Reference proteome</keyword>